<dbReference type="AlphaFoldDB" id="X1I5Y8"/>
<reference evidence="2" key="1">
    <citation type="journal article" date="2014" name="Front. Microbiol.">
        <title>High frequency of phylogenetically diverse reductive dehalogenase-homologous genes in deep subseafloor sedimentary metagenomes.</title>
        <authorList>
            <person name="Kawai M."/>
            <person name="Futagami T."/>
            <person name="Toyoda A."/>
            <person name="Takaki Y."/>
            <person name="Nishi S."/>
            <person name="Hori S."/>
            <person name="Arai W."/>
            <person name="Tsubouchi T."/>
            <person name="Morono Y."/>
            <person name="Uchiyama I."/>
            <person name="Ito T."/>
            <person name="Fujiyama A."/>
            <person name="Inagaki F."/>
            <person name="Takami H."/>
        </authorList>
    </citation>
    <scope>NUCLEOTIDE SEQUENCE</scope>
    <source>
        <strain evidence="2">Expedition CK06-06</strain>
    </source>
</reference>
<protein>
    <recommendedName>
        <fullName evidence="3">Double Cache domain-containing protein</fullName>
    </recommendedName>
</protein>
<proteinExistence type="predicted"/>
<dbReference type="Gene3D" id="3.30.450.20">
    <property type="entry name" value="PAS domain"/>
    <property type="match status" value="1"/>
</dbReference>
<evidence type="ECO:0008006" key="3">
    <source>
        <dbReference type="Google" id="ProtNLM"/>
    </source>
</evidence>
<keyword evidence="1" id="KW-1133">Transmembrane helix</keyword>
<evidence type="ECO:0000313" key="2">
    <source>
        <dbReference type="EMBL" id="GAH61494.1"/>
    </source>
</evidence>
<organism evidence="2">
    <name type="scientific">marine sediment metagenome</name>
    <dbReference type="NCBI Taxonomy" id="412755"/>
    <lineage>
        <taxon>unclassified sequences</taxon>
        <taxon>metagenomes</taxon>
        <taxon>ecological metagenomes</taxon>
    </lineage>
</organism>
<feature type="transmembrane region" description="Helical" evidence="1">
    <location>
        <begin position="12"/>
        <end position="34"/>
    </location>
</feature>
<name>X1I5Y8_9ZZZZ</name>
<feature type="non-terminal residue" evidence="2">
    <location>
        <position position="202"/>
    </location>
</feature>
<keyword evidence="1" id="KW-0472">Membrane</keyword>
<dbReference type="EMBL" id="BARU01018974">
    <property type="protein sequence ID" value="GAH61494.1"/>
    <property type="molecule type" value="Genomic_DNA"/>
</dbReference>
<evidence type="ECO:0000256" key="1">
    <source>
        <dbReference type="SAM" id="Phobius"/>
    </source>
</evidence>
<keyword evidence="1" id="KW-0812">Transmembrane</keyword>
<gene>
    <name evidence="2" type="ORF">S03H2_31305</name>
</gene>
<accession>X1I5Y8</accession>
<sequence>MLRFSLRTKLILSFSLVIVIGVFLSVIIGISLIGNTIIRQAQDKVRLDLNSAREVYQKESESIKCLIRLTARRFFIKDAILKNDTEKIREELQRIRKSESLDILTLTDEKGYVKIRARNPAVRGDRLNDGIINLVLLNKQPGVSTRIFPQEELEKEGADLAEQARIKLVPTPKAKPREGKVETYGMMIISAAPVVDYDGNLI</sequence>
<dbReference type="InterPro" id="IPR029151">
    <property type="entry name" value="Sensor-like_sf"/>
</dbReference>
<dbReference type="SUPFAM" id="SSF103190">
    <property type="entry name" value="Sensory domain-like"/>
    <property type="match status" value="1"/>
</dbReference>
<comment type="caution">
    <text evidence="2">The sequence shown here is derived from an EMBL/GenBank/DDBJ whole genome shotgun (WGS) entry which is preliminary data.</text>
</comment>